<name>A0ABD3S981_9LAMI</name>
<feature type="compositionally biased region" description="Basic and acidic residues" evidence="1">
    <location>
        <begin position="359"/>
        <end position="368"/>
    </location>
</feature>
<sequence>MNQGESSGSLSVQPMKRRRGRPRKDRSLNHATAAHPPPGLQGAKERLPQRADNTVGVDYMVGQTVTGVVEATFDAGYLLTVRIGDSSTNLRGVVFKPGHYVPVTAENDVAPHVQMIRRNNVHLPAQNQGSSRGQKLAMQTASVVPLKRKYAPPIIAPSVPPVGVRGTVVPVVLQPVNHPNGLPNSNQAPPSDVSQTSHMLAFGDKDVHVVEPISMLPPDRSIPAGQIFVTTQSHSGYQVAQGSEQNDNGSNEGASEVGQGDKPNPMTSTEIDSSDSSQMSDINIENGKETLKSSAEDSGIVTGNANGPFSTDSLQTASAAKPMFNYGVGRMTELLQAVQENMKDNLVQFAGQPISASESEFHETKEAETNPENDAKFSSPSL</sequence>
<feature type="compositionally biased region" description="Low complexity" evidence="1">
    <location>
        <begin position="268"/>
        <end position="281"/>
    </location>
</feature>
<feature type="compositionally biased region" description="Polar residues" evidence="1">
    <location>
        <begin position="1"/>
        <end position="12"/>
    </location>
</feature>
<dbReference type="PANTHER" id="PTHR34682:SF1">
    <property type="entry name" value="PROTEIN METABOLIC NETWORK MODULATOR 1"/>
    <property type="match status" value="1"/>
</dbReference>
<dbReference type="Proteomes" id="UP001634393">
    <property type="component" value="Unassembled WGS sequence"/>
</dbReference>
<feature type="compositionally biased region" description="Polar residues" evidence="1">
    <location>
        <begin position="235"/>
        <end position="253"/>
    </location>
</feature>
<dbReference type="PANTHER" id="PTHR34682">
    <property type="entry name" value="AT HOOK MOTIF-CONTAINING PROTEIN"/>
    <property type="match status" value="1"/>
</dbReference>
<proteinExistence type="predicted"/>
<dbReference type="EMBL" id="JBJXBP010000007">
    <property type="protein sequence ID" value="KAL3821042.1"/>
    <property type="molecule type" value="Genomic_DNA"/>
</dbReference>
<feature type="region of interest" description="Disordered" evidence="1">
    <location>
        <begin position="351"/>
        <end position="382"/>
    </location>
</feature>
<comment type="caution">
    <text evidence="2">The sequence shown here is derived from an EMBL/GenBank/DDBJ whole genome shotgun (WGS) entry which is preliminary data.</text>
</comment>
<feature type="region of interest" description="Disordered" evidence="1">
    <location>
        <begin position="235"/>
        <end position="281"/>
    </location>
</feature>
<feature type="compositionally biased region" description="Basic residues" evidence="1">
    <location>
        <begin position="15"/>
        <end position="24"/>
    </location>
</feature>
<keyword evidence="3" id="KW-1185">Reference proteome</keyword>
<accession>A0ABD3S981</accession>
<reference evidence="2 3" key="1">
    <citation type="submission" date="2024-12" db="EMBL/GenBank/DDBJ databases">
        <title>The unique morphological basis and parallel evolutionary history of personate flowers in Penstemon.</title>
        <authorList>
            <person name="Depatie T.H."/>
            <person name="Wessinger C.A."/>
        </authorList>
    </citation>
    <scope>NUCLEOTIDE SEQUENCE [LARGE SCALE GENOMIC DNA]</scope>
    <source>
        <strain evidence="2">WTNN_2</strain>
        <tissue evidence="2">Leaf</tissue>
    </source>
</reference>
<feature type="region of interest" description="Disordered" evidence="1">
    <location>
        <begin position="1"/>
        <end position="46"/>
    </location>
</feature>
<evidence type="ECO:0000313" key="2">
    <source>
        <dbReference type="EMBL" id="KAL3821042.1"/>
    </source>
</evidence>
<protein>
    <submittedName>
        <fullName evidence="2">Uncharacterized protein</fullName>
    </submittedName>
</protein>
<gene>
    <name evidence="2" type="ORF">ACJIZ3_006947</name>
</gene>
<evidence type="ECO:0000256" key="1">
    <source>
        <dbReference type="SAM" id="MobiDB-lite"/>
    </source>
</evidence>
<organism evidence="2 3">
    <name type="scientific">Penstemon smallii</name>
    <dbReference type="NCBI Taxonomy" id="265156"/>
    <lineage>
        <taxon>Eukaryota</taxon>
        <taxon>Viridiplantae</taxon>
        <taxon>Streptophyta</taxon>
        <taxon>Embryophyta</taxon>
        <taxon>Tracheophyta</taxon>
        <taxon>Spermatophyta</taxon>
        <taxon>Magnoliopsida</taxon>
        <taxon>eudicotyledons</taxon>
        <taxon>Gunneridae</taxon>
        <taxon>Pentapetalae</taxon>
        <taxon>asterids</taxon>
        <taxon>lamiids</taxon>
        <taxon>Lamiales</taxon>
        <taxon>Plantaginaceae</taxon>
        <taxon>Cheloneae</taxon>
        <taxon>Penstemon</taxon>
    </lineage>
</organism>
<dbReference type="AlphaFoldDB" id="A0ABD3S981"/>
<evidence type="ECO:0000313" key="3">
    <source>
        <dbReference type="Proteomes" id="UP001634393"/>
    </source>
</evidence>
<feature type="compositionally biased region" description="Polar residues" evidence="1">
    <location>
        <begin position="370"/>
        <end position="382"/>
    </location>
</feature>
<dbReference type="InterPro" id="IPR045881">
    <property type="entry name" value="MNM1-like"/>
</dbReference>